<reference evidence="1" key="1">
    <citation type="submission" date="2018-04" db="EMBL/GenBank/DDBJ databases">
        <title>Transcriptome assembly of Sipha flava.</title>
        <authorList>
            <person name="Scully E.D."/>
            <person name="Geib S.M."/>
            <person name="Palmer N.A."/>
            <person name="Koch K."/>
            <person name="Bradshaw J."/>
            <person name="Heng-Moss T."/>
            <person name="Sarath G."/>
        </authorList>
    </citation>
    <scope>NUCLEOTIDE SEQUENCE</scope>
</reference>
<name>A0A2S2R5D2_9HEMI</name>
<organism evidence="1">
    <name type="scientific">Sipha flava</name>
    <name type="common">yellow sugarcane aphid</name>
    <dbReference type="NCBI Taxonomy" id="143950"/>
    <lineage>
        <taxon>Eukaryota</taxon>
        <taxon>Metazoa</taxon>
        <taxon>Ecdysozoa</taxon>
        <taxon>Arthropoda</taxon>
        <taxon>Hexapoda</taxon>
        <taxon>Insecta</taxon>
        <taxon>Pterygota</taxon>
        <taxon>Neoptera</taxon>
        <taxon>Paraneoptera</taxon>
        <taxon>Hemiptera</taxon>
        <taxon>Sternorrhyncha</taxon>
        <taxon>Aphidomorpha</taxon>
        <taxon>Aphidoidea</taxon>
        <taxon>Aphididae</taxon>
        <taxon>Sipha</taxon>
    </lineage>
</organism>
<evidence type="ECO:0000313" key="1">
    <source>
        <dbReference type="EMBL" id="MBY85239.1"/>
    </source>
</evidence>
<dbReference type="PANTHER" id="PTHR47027:SF25">
    <property type="entry name" value="REVERSE TRANSCRIPTASE DOMAIN-CONTAINING PROTEIN"/>
    <property type="match status" value="1"/>
</dbReference>
<protein>
    <submittedName>
        <fullName evidence="1">Uncharacterized transposon-derived protein F52C9.6</fullName>
    </submittedName>
</protein>
<proteinExistence type="predicted"/>
<sequence length="179" mass="21595">MYMLYILCIEKLYYFINVASKRRLRLRSRVISKKLKSQICQKLIKPVVIYGSETWILRKIDENALLVFERMVLRKIYGPCLDEPTGEWRIRKNKDLQDLYKKPSIKDDITKRRLNWVGYSWRKTGSLIKLVQENVPQGKRPLGRPRLRWEDGIKEDIEKVRPGMVWMELALDRETWRQI</sequence>
<gene>
    <name evidence="1" type="primary">F52C9.6_1</name>
    <name evidence="1" type="ORF">g.158485</name>
</gene>
<accession>A0A2S2R5D2</accession>
<dbReference type="PANTHER" id="PTHR47027">
    <property type="entry name" value="REVERSE TRANSCRIPTASE DOMAIN-CONTAINING PROTEIN"/>
    <property type="match status" value="1"/>
</dbReference>
<dbReference type="OrthoDB" id="6628709at2759"/>
<dbReference type="AlphaFoldDB" id="A0A2S2R5D2"/>
<dbReference type="EMBL" id="GGMS01016036">
    <property type="protein sequence ID" value="MBY85239.1"/>
    <property type="molecule type" value="Transcribed_RNA"/>
</dbReference>